<name>T1JV96_TETUR</name>
<organism evidence="2 3">
    <name type="scientific">Tetranychus urticae</name>
    <name type="common">Two-spotted spider mite</name>
    <dbReference type="NCBI Taxonomy" id="32264"/>
    <lineage>
        <taxon>Eukaryota</taxon>
        <taxon>Metazoa</taxon>
        <taxon>Ecdysozoa</taxon>
        <taxon>Arthropoda</taxon>
        <taxon>Chelicerata</taxon>
        <taxon>Arachnida</taxon>
        <taxon>Acari</taxon>
        <taxon>Acariformes</taxon>
        <taxon>Trombidiformes</taxon>
        <taxon>Prostigmata</taxon>
        <taxon>Eleutherengona</taxon>
        <taxon>Raphignathae</taxon>
        <taxon>Tetranychoidea</taxon>
        <taxon>Tetranychidae</taxon>
        <taxon>Tetranychus</taxon>
    </lineage>
</organism>
<evidence type="ECO:0000256" key="1">
    <source>
        <dbReference type="SAM" id="Phobius"/>
    </source>
</evidence>
<reference evidence="2" key="2">
    <citation type="submission" date="2015-06" db="UniProtKB">
        <authorList>
            <consortium name="EnsemblMetazoa"/>
        </authorList>
    </citation>
    <scope>IDENTIFICATION</scope>
</reference>
<dbReference type="HOGENOM" id="CLU_3071268_0_0_1"/>
<keyword evidence="1" id="KW-0812">Transmembrane</keyword>
<feature type="transmembrane region" description="Helical" evidence="1">
    <location>
        <begin position="7"/>
        <end position="26"/>
    </location>
</feature>
<proteinExistence type="predicted"/>
<reference evidence="3" key="1">
    <citation type="submission" date="2011-08" db="EMBL/GenBank/DDBJ databases">
        <authorList>
            <person name="Rombauts S."/>
        </authorList>
    </citation>
    <scope>NUCLEOTIDE SEQUENCE</scope>
    <source>
        <strain evidence="3">London</strain>
    </source>
</reference>
<evidence type="ECO:0000313" key="3">
    <source>
        <dbReference type="Proteomes" id="UP000015104"/>
    </source>
</evidence>
<protein>
    <submittedName>
        <fullName evidence="2">Uncharacterized protein</fullName>
    </submittedName>
</protein>
<accession>T1JV96</accession>
<evidence type="ECO:0000313" key="2">
    <source>
        <dbReference type="EnsemblMetazoa" id="tetur02g03800.1"/>
    </source>
</evidence>
<keyword evidence="1" id="KW-1133">Transmembrane helix</keyword>
<keyword evidence="3" id="KW-1185">Reference proteome</keyword>
<dbReference type="EnsemblMetazoa" id="tetur02g03800.1">
    <property type="protein sequence ID" value="tetur02g03800.1"/>
    <property type="gene ID" value="tetur02g03800"/>
</dbReference>
<keyword evidence="1" id="KW-0472">Membrane</keyword>
<dbReference type="EMBL" id="CAEY01000792">
    <property type="status" value="NOT_ANNOTATED_CDS"/>
    <property type="molecule type" value="Genomic_DNA"/>
</dbReference>
<dbReference type="AlphaFoldDB" id="T1JV96"/>
<dbReference type="Proteomes" id="UP000015104">
    <property type="component" value="Unassembled WGS sequence"/>
</dbReference>
<sequence>MDKHYQFLLVLVALMALIQLSTQYLYHSFYPYYFPDFGGYGFGYGFRAFNGRR</sequence>